<comment type="caution">
    <text evidence="3">The sequence shown here is derived from an EMBL/GenBank/DDBJ whole genome shotgun (WGS) entry which is preliminary data.</text>
</comment>
<gene>
    <name evidence="3" type="ORF">CEV32_3150</name>
</gene>
<evidence type="ECO:0000313" key="4">
    <source>
        <dbReference type="Proteomes" id="UP000216345"/>
    </source>
</evidence>
<feature type="domain" description="YdhG-like" evidence="2">
    <location>
        <begin position="45"/>
        <end position="138"/>
    </location>
</feature>
<proteinExistence type="predicted"/>
<dbReference type="OrthoDB" id="9811812at2"/>
<feature type="region of interest" description="Disordered" evidence="1">
    <location>
        <begin position="1"/>
        <end position="29"/>
    </location>
</feature>
<reference evidence="3 4" key="1">
    <citation type="submission" date="2017-07" db="EMBL/GenBank/DDBJ databases">
        <title>Phylogenetic study on the rhizospheric bacterium Ochrobactrum sp. A44.</title>
        <authorList>
            <person name="Krzyzanowska D.M."/>
            <person name="Ossowicki A."/>
            <person name="Rajewska M."/>
            <person name="Maciag T."/>
            <person name="Kaczynski Z."/>
            <person name="Czerwicka M."/>
            <person name="Jafra S."/>
        </authorList>
    </citation>
    <scope>NUCLEOTIDE SEQUENCE [LARGE SCALE GENOMIC DNA]</scope>
    <source>
        <strain evidence="3 4">PR17</strain>
    </source>
</reference>
<dbReference type="AlphaFoldDB" id="A0A256FUN7"/>
<dbReference type="Gene3D" id="3.90.1150.200">
    <property type="match status" value="1"/>
</dbReference>
<sequence length="146" mass="16277">MGRKESSSEAASDKPILLSGGNPQIPKADGDEPVQAYIAAMPGWKRDVGQKLDAIIQRIVPDVSKKVRWNTPFYGIGDGTFFTAFHCMTKYIKVTFFNGVSLSPIPPEPSKQPVVRYFHVYEPGEFDEAEFADWIRQASQLPGEKI</sequence>
<evidence type="ECO:0000313" key="3">
    <source>
        <dbReference type="EMBL" id="OYR18582.1"/>
    </source>
</evidence>
<dbReference type="InterPro" id="IPR014922">
    <property type="entry name" value="YdhG-like"/>
</dbReference>
<evidence type="ECO:0000259" key="2">
    <source>
        <dbReference type="Pfam" id="PF08818"/>
    </source>
</evidence>
<dbReference type="SUPFAM" id="SSF159888">
    <property type="entry name" value="YdhG-like"/>
    <property type="match status" value="1"/>
</dbReference>
<dbReference type="Proteomes" id="UP000216345">
    <property type="component" value="Unassembled WGS sequence"/>
</dbReference>
<protein>
    <recommendedName>
        <fullName evidence="2">YdhG-like domain-containing protein</fullName>
    </recommendedName>
</protein>
<evidence type="ECO:0000256" key="1">
    <source>
        <dbReference type="SAM" id="MobiDB-lite"/>
    </source>
</evidence>
<dbReference type="RefSeq" id="WP_094573567.1">
    <property type="nucleotide sequence ID" value="NZ_JBHEEL010000011.1"/>
</dbReference>
<name>A0A256FUN7_9HYPH</name>
<keyword evidence="4" id="KW-1185">Reference proteome</keyword>
<organism evidence="3 4">
    <name type="scientific">Brucella rhizosphaerae</name>
    <dbReference type="NCBI Taxonomy" id="571254"/>
    <lineage>
        <taxon>Bacteria</taxon>
        <taxon>Pseudomonadati</taxon>
        <taxon>Pseudomonadota</taxon>
        <taxon>Alphaproteobacteria</taxon>
        <taxon>Hyphomicrobiales</taxon>
        <taxon>Brucellaceae</taxon>
        <taxon>Brucella/Ochrobactrum group</taxon>
        <taxon>Brucella</taxon>
    </lineage>
</organism>
<accession>A0A256FUN7</accession>
<dbReference type="EMBL" id="NNRK01000011">
    <property type="protein sequence ID" value="OYR18582.1"/>
    <property type="molecule type" value="Genomic_DNA"/>
</dbReference>
<dbReference type="Pfam" id="PF08818">
    <property type="entry name" value="DUF1801"/>
    <property type="match status" value="1"/>
</dbReference>